<dbReference type="InterPro" id="IPR002156">
    <property type="entry name" value="RNaseH_domain"/>
</dbReference>
<dbReference type="EMBL" id="JABFAC010080725">
    <property type="protein sequence ID" value="MBA0633662.1"/>
    <property type="molecule type" value="Genomic_DNA"/>
</dbReference>
<evidence type="ECO:0000313" key="2">
    <source>
        <dbReference type="EMBL" id="MBA0633662.1"/>
    </source>
</evidence>
<proteinExistence type="predicted"/>
<dbReference type="SUPFAM" id="SSF53098">
    <property type="entry name" value="Ribonuclease H-like"/>
    <property type="match status" value="1"/>
</dbReference>
<keyword evidence="3" id="KW-1185">Reference proteome</keyword>
<name>A0A7J8T765_GOSDV</name>
<dbReference type="InterPro" id="IPR044730">
    <property type="entry name" value="RNase_H-like_dom_plant"/>
</dbReference>
<dbReference type="InterPro" id="IPR036397">
    <property type="entry name" value="RNaseH_sf"/>
</dbReference>
<dbReference type="PANTHER" id="PTHR47074">
    <property type="entry name" value="BNAC02G40300D PROTEIN"/>
    <property type="match status" value="1"/>
</dbReference>
<dbReference type="Proteomes" id="UP000593561">
    <property type="component" value="Unassembled WGS sequence"/>
</dbReference>
<dbReference type="InterPro" id="IPR052929">
    <property type="entry name" value="RNase_H-like_EbsB-rel"/>
</dbReference>
<feature type="domain" description="RNase H type-1" evidence="1">
    <location>
        <begin position="120"/>
        <end position="241"/>
    </location>
</feature>
<dbReference type="Pfam" id="PF13456">
    <property type="entry name" value="RVT_3"/>
    <property type="match status" value="1"/>
</dbReference>
<dbReference type="PANTHER" id="PTHR47074:SF61">
    <property type="entry name" value="RNASE H TYPE-1 DOMAIN-CONTAINING PROTEIN"/>
    <property type="match status" value="1"/>
</dbReference>
<evidence type="ECO:0000313" key="3">
    <source>
        <dbReference type="Proteomes" id="UP000593561"/>
    </source>
</evidence>
<accession>A0A7J8T765</accession>
<dbReference type="GO" id="GO:0003676">
    <property type="term" value="F:nucleic acid binding"/>
    <property type="evidence" value="ECO:0007669"/>
    <property type="project" value="InterPro"/>
</dbReference>
<organism evidence="2 3">
    <name type="scientific">Gossypium davidsonii</name>
    <name type="common">Davidson's cotton</name>
    <name type="synonym">Gossypium klotzschianum subsp. davidsonii</name>
    <dbReference type="NCBI Taxonomy" id="34287"/>
    <lineage>
        <taxon>Eukaryota</taxon>
        <taxon>Viridiplantae</taxon>
        <taxon>Streptophyta</taxon>
        <taxon>Embryophyta</taxon>
        <taxon>Tracheophyta</taxon>
        <taxon>Spermatophyta</taxon>
        <taxon>Magnoliopsida</taxon>
        <taxon>eudicotyledons</taxon>
        <taxon>Gunneridae</taxon>
        <taxon>Pentapetalae</taxon>
        <taxon>rosids</taxon>
        <taxon>malvids</taxon>
        <taxon>Malvales</taxon>
        <taxon>Malvaceae</taxon>
        <taxon>Malvoideae</taxon>
        <taxon>Gossypium</taxon>
    </lineage>
</organism>
<sequence>MITTAYILYNRRIAFPPLCPRCGLSLESTMHAILKCGPANEVYSQLGLQWVTDPSCDSLWYGMAYIFQMNDVIGCSKILTTMWMLWHARNKFVMEERLPEMQRTMLSKWLPSEKAIVKINFDAAFKQNLHQSCLSFVIRNDLGPIMESGSILNSNVVDTFSTKALACLQALTFAKDTGFSQVVIEGDSRMTIMKARRGITNRFVIGIFTEVIRVMSLNFISVLFQHADRDSNTVAHTIAKNGFKLGNSHFWVEDVPYEAAKLRWLKMTVGHCRFLKGLDSTIACDLLTGRLSEFWVWMISI</sequence>
<dbReference type="AlphaFoldDB" id="A0A7J8T765"/>
<comment type="caution">
    <text evidence="2">The sequence shown here is derived from an EMBL/GenBank/DDBJ whole genome shotgun (WGS) entry which is preliminary data.</text>
</comment>
<reference evidence="2 3" key="1">
    <citation type="journal article" date="2019" name="Genome Biol. Evol.">
        <title>Insights into the evolution of the New World diploid cottons (Gossypium, subgenus Houzingenia) based on genome sequencing.</title>
        <authorList>
            <person name="Grover C.E."/>
            <person name="Arick M.A. 2nd"/>
            <person name="Thrash A."/>
            <person name="Conover J.L."/>
            <person name="Sanders W.S."/>
            <person name="Peterson D.G."/>
            <person name="Frelichowski J.E."/>
            <person name="Scheffler J.A."/>
            <person name="Scheffler B.E."/>
            <person name="Wendel J.F."/>
        </authorList>
    </citation>
    <scope>NUCLEOTIDE SEQUENCE [LARGE SCALE GENOMIC DNA]</scope>
    <source>
        <strain evidence="2">27</strain>
        <tissue evidence="2">Leaf</tissue>
    </source>
</reference>
<dbReference type="InterPro" id="IPR012337">
    <property type="entry name" value="RNaseH-like_sf"/>
</dbReference>
<dbReference type="CDD" id="cd06222">
    <property type="entry name" value="RNase_H_like"/>
    <property type="match status" value="1"/>
</dbReference>
<dbReference type="GO" id="GO:0004523">
    <property type="term" value="F:RNA-DNA hybrid ribonuclease activity"/>
    <property type="evidence" value="ECO:0007669"/>
    <property type="project" value="InterPro"/>
</dbReference>
<protein>
    <recommendedName>
        <fullName evidence="1">RNase H type-1 domain-containing protein</fullName>
    </recommendedName>
</protein>
<gene>
    <name evidence="2" type="ORF">Godav_025651</name>
</gene>
<dbReference type="Gene3D" id="3.30.420.10">
    <property type="entry name" value="Ribonuclease H-like superfamily/Ribonuclease H"/>
    <property type="match status" value="1"/>
</dbReference>
<evidence type="ECO:0000259" key="1">
    <source>
        <dbReference type="Pfam" id="PF13456"/>
    </source>
</evidence>